<feature type="domain" description="Methyltransferase FkbM" evidence="1">
    <location>
        <begin position="39"/>
        <end position="178"/>
    </location>
</feature>
<evidence type="ECO:0000259" key="1">
    <source>
        <dbReference type="Pfam" id="PF05050"/>
    </source>
</evidence>
<reference evidence="2" key="1">
    <citation type="journal article" date="2020" name="Nature">
        <title>Giant virus diversity and host interactions through global metagenomics.</title>
        <authorList>
            <person name="Schulz F."/>
            <person name="Roux S."/>
            <person name="Paez-Espino D."/>
            <person name="Jungbluth S."/>
            <person name="Walsh D.A."/>
            <person name="Denef V.J."/>
            <person name="McMahon K.D."/>
            <person name="Konstantinidis K.T."/>
            <person name="Eloe-Fadrosh E.A."/>
            <person name="Kyrpides N.C."/>
            <person name="Woyke T."/>
        </authorList>
    </citation>
    <scope>NUCLEOTIDE SEQUENCE</scope>
    <source>
        <strain evidence="2">GVMAG-M-3300023174-129</strain>
    </source>
</reference>
<dbReference type="SUPFAM" id="SSF53335">
    <property type="entry name" value="S-adenosyl-L-methionine-dependent methyltransferases"/>
    <property type="match status" value="1"/>
</dbReference>
<dbReference type="Pfam" id="PF05050">
    <property type="entry name" value="Methyltransf_21"/>
    <property type="match status" value="1"/>
</dbReference>
<dbReference type="InterPro" id="IPR006342">
    <property type="entry name" value="FkbM_mtfrase"/>
</dbReference>
<protein>
    <recommendedName>
        <fullName evidence="1">Methyltransferase FkbM domain-containing protein</fullName>
    </recommendedName>
</protein>
<dbReference type="InterPro" id="IPR052514">
    <property type="entry name" value="SAM-dependent_MTase"/>
</dbReference>
<dbReference type="AlphaFoldDB" id="A0A6C0D6Q6"/>
<proteinExistence type="predicted"/>
<sequence length="213" mass="25250">MSIDLNCPEYRFFKQIVEPFAKVIFDVGCRFDSVFSNFNGEVHYFEPNSEFLEKLKPLVSNVNSYFNNFGLSDKNESLEYYNEQQSFVHRKLTHPDTYMNWTKSIFEVRKADEYIQKNNIESIDFLKIDTEGFEFNVIKGFGDEIQKVKVIQFEYGGTYIDSGDKLKDVIEHLARYGFVNFYYLKYEGMIPLTSLEDHYDYSNIVCFNSNFFN</sequence>
<dbReference type="Gene3D" id="3.40.50.150">
    <property type="entry name" value="Vaccinia Virus protein VP39"/>
    <property type="match status" value="1"/>
</dbReference>
<dbReference type="InterPro" id="IPR029063">
    <property type="entry name" value="SAM-dependent_MTases_sf"/>
</dbReference>
<dbReference type="PANTHER" id="PTHR34203:SF15">
    <property type="entry name" value="SLL1173 PROTEIN"/>
    <property type="match status" value="1"/>
</dbReference>
<name>A0A6C0D6Q6_9ZZZZ</name>
<accession>A0A6C0D6Q6</accession>
<dbReference type="EMBL" id="MN739541">
    <property type="protein sequence ID" value="QHT12153.1"/>
    <property type="molecule type" value="Genomic_DNA"/>
</dbReference>
<dbReference type="NCBIfam" id="TIGR01444">
    <property type="entry name" value="fkbM_fam"/>
    <property type="match status" value="1"/>
</dbReference>
<dbReference type="PANTHER" id="PTHR34203">
    <property type="entry name" value="METHYLTRANSFERASE, FKBM FAMILY PROTEIN"/>
    <property type="match status" value="1"/>
</dbReference>
<evidence type="ECO:0000313" key="2">
    <source>
        <dbReference type="EMBL" id="QHT12153.1"/>
    </source>
</evidence>
<organism evidence="2">
    <name type="scientific">viral metagenome</name>
    <dbReference type="NCBI Taxonomy" id="1070528"/>
    <lineage>
        <taxon>unclassified sequences</taxon>
        <taxon>metagenomes</taxon>
        <taxon>organismal metagenomes</taxon>
    </lineage>
</organism>